<evidence type="ECO:0000313" key="2">
    <source>
        <dbReference type="Proteomes" id="UP001221898"/>
    </source>
</evidence>
<dbReference type="EMBL" id="JAINUG010000120">
    <property type="protein sequence ID" value="KAJ8394989.1"/>
    <property type="molecule type" value="Genomic_DNA"/>
</dbReference>
<keyword evidence="2" id="KW-1185">Reference proteome</keyword>
<reference evidence="1" key="1">
    <citation type="journal article" date="2023" name="Science">
        <title>Genome structures resolve the early diversification of teleost fishes.</title>
        <authorList>
            <person name="Parey E."/>
            <person name="Louis A."/>
            <person name="Montfort J."/>
            <person name="Bouchez O."/>
            <person name="Roques C."/>
            <person name="Iampietro C."/>
            <person name="Lluch J."/>
            <person name="Castinel A."/>
            <person name="Donnadieu C."/>
            <person name="Desvignes T."/>
            <person name="Floi Bucao C."/>
            <person name="Jouanno E."/>
            <person name="Wen M."/>
            <person name="Mejri S."/>
            <person name="Dirks R."/>
            <person name="Jansen H."/>
            <person name="Henkel C."/>
            <person name="Chen W.J."/>
            <person name="Zahm M."/>
            <person name="Cabau C."/>
            <person name="Klopp C."/>
            <person name="Thompson A.W."/>
            <person name="Robinson-Rechavi M."/>
            <person name="Braasch I."/>
            <person name="Lecointre G."/>
            <person name="Bobe J."/>
            <person name="Postlethwait J.H."/>
            <person name="Berthelot C."/>
            <person name="Roest Crollius H."/>
            <person name="Guiguen Y."/>
        </authorList>
    </citation>
    <scope>NUCLEOTIDE SEQUENCE</scope>
    <source>
        <strain evidence="1">NC1722</strain>
    </source>
</reference>
<accession>A0AAD7S2U7</accession>
<dbReference type="PANTHER" id="PTHR47510">
    <property type="entry name" value="REVERSE TRANSCRIPTASE DOMAIN-CONTAINING PROTEIN"/>
    <property type="match status" value="1"/>
</dbReference>
<protein>
    <submittedName>
        <fullName evidence="1">Uncharacterized protein</fullName>
    </submittedName>
</protein>
<gene>
    <name evidence="1" type="ORF">AAFF_G00039400</name>
</gene>
<organism evidence="1 2">
    <name type="scientific">Aldrovandia affinis</name>
    <dbReference type="NCBI Taxonomy" id="143900"/>
    <lineage>
        <taxon>Eukaryota</taxon>
        <taxon>Metazoa</taxon>
        <taxon>Chordata</taxon>
        <taxon>Craniata</taxon>
        <taxon>Vertebrata</taxon>
        <taxon>Euteleostomi</taxon>
        <taxon>Actinopterygii</taxon>
        <taxon>Neopterygii</taxon>
        <taxon>Teleostei</taxon>
        <taxon>Notacanthiformes</taxon>
        <taxon>Halosauridae</taxon>
        <taxon>Aldrovandia</taxon>
    </lineage>
</organism>
<comment type="caution">
    <text evidence="1">The sequence shown here is derived from an EMBL/GenBank/DDBJ whole genome shotgun (WGS) entry which is preliminary data.</text>
</comment>
<dbReference type="AlphaFoldDB" id="A0AAD7S2U7"/>
<name>A0AAD7S2U7_9TELE</name>
<proteinExistence type="predicted"/>
<dbReference type="Proteomes" id="UP001221898">
    <property type="component" value="Unassembled WGS sequence"/>
</dbReference>
<dbReference type="PANTHER" id="PTHR47510:SF3">
    <property type="entry name" value="ENDO_EXONUCLEASE_PHOSPHATASE DOMAIN-CONTAINING PROTEIN"/>
    <property type="match status" value="1"/>
</dbReference>
<sequence length="132" mass="14585">MLDSACCRQDEDTFGRIGDRGPRRVAARDTAFRSGDGALYRAARAELKGGIKNAKADYKKRIEDHLSSNNPRQVWQGIQNITNYRGCVVTTGNPGVSLAEELNSFFARRDAAPSHTLIPHQPRHPRTHSNGA</sequence>
<evidence type="ECO:0000313" key="1">
    <source>
        <dbReference type="EMBL" id="KAJ8394989.1"/>
    </source>
</evidence>